<reference evidence="4" key="1">
    <citation type="journal article" date="2023" name="Commun. Biol.">
        <title>Genome analysis of Parmales, the sister group of diatoms, reveals the evolutionary specialization of diatoms from phago-mixotrophs to photoautotrophs.</title>
        <authorList>
            <person name="Ban H."/>
            <person name="Sato S."/>
            <person name="Yoshikawa S."/>
            <person name="Yamada K."/>
            <person name="Nakamura Y."/>
            <person name="Ichinomiya M."/>
            <person name="Sato N."/>
            <person name="Blanc-Mathieu R."/>
            <person name="Endo H."/>
            <person name="Kuwata A."/>
            <person name="Ogata H."/>
        </authorList>
    </citation>
    <scope>NUCLEOTIDE SEQUENCE [LARGE SCALE GENOMIC DNA]</scope>
    <source>
        <strain evidence="4">NIES 3699</strain>
    </source>
</reference>
<dbReference type="FunFam" id="3.80.10.10:FF:000041">
    <property type="entry name" value="LRR receptor-like serine/threonine-protein kinase ERECTA"/>
    <property type="match status" value="1"/>
</dbReference>
<dbReference type="SUPFAM" id="SSF52047">
    <property type="entry name" value="RNI-like"/>
    <property type="match status" value="1"/>
</dbReference>
<dbReference type="SMART" id="SM00369">
    <property type="entry name" value="LRR_TYP"/>
    <property type="match status" value="4"/>
</dbReference>
<comment type="caution">
    <text evidence="3">The sequence shown here is derived from an EMBL/GenBank/DDBJ whole genome shotgun (WGS) entry which is preliminary data.</text>
</comment>
<dbReference type="PANTHER" id="PTHR48010">
    <property type="entry name" value="OS05G0588300 PROTEIN"/>
    <property type="match status" value="1"/>
</dbReference>
<dbReference type="Gene3D" id="3.80.10.10">
    <property type="entry name" value="Ribonuclease Inhibitor"/>
    <property type="match status" value="3"/>
</dbReference>
<gene>
    <name evidence="3" type="ORF">TrVE_jg4294</name>
</gene>
<dbReference type="Proteomes" id="UP001165160">
    <property type="component" value="Unassembled WGS sequence"/>
</dbReference>
<keyword evidence="4" id="KW-1185">Reference proteome</keyword>
<name>A0A9W7EZ01_9STRA</name>
<protein>
    <submittedName>
        <fullName evidence="3">Uncharacterized protein</fullName>
    </submittedName>
</protein>
<dbReference type="InterPro" id="IPR025875">
    <property type="entry name" value="Leu-rich_rpt_4"/>
</dbReference>
<evidence type="ECO:0000256" key="1">
    <source>
        <dbReference type="ARBA" id="ARBA00022614"/>
    </source>
</evidence>
<dbReference type="AlphaFoldDB" id="A0A9W7EZ01"/>
<accession>A0A9W7EZ01</accession>
<keyword evidence="2" id="KW-0677">Repeat</keyword>
<evidence type="ECO:0000313" key="3">
    <source>
        <dbReference type="EMBL" id="GMH97669.1"/>
    </source>
</evidence>
<proteinExistence type="predicted"/>
<dbReference type="PRINTS" id="PR00019">
    <property type="entry name" value="LEURICHRPT"/>
</dbReference>
<keyword evidence="1" id="KW-0433">Leucine-rich repeat</keyword>
<dbReference type="InterPro" id="IPR050994">
    <property type="entry name" value="At_inactive_RLKs"/>
</dbReference>
<evidence type="ECO:0000256" key="2">
    <source>
        <dbReference type="ARBA" id="ARBA00022737"/>
    </source>
</evidence>
<evidence type="ECO:0000313" key="4">
    <source>
        <dbReference type="Proteomes" id="UP001165160"/>
    </source>
</evidence>
<organism evidence="3 4">
    <name type="scientific">Triparma verrucosa</name>
    <dbReference type="NCBI Taxonomy" id="1606542"/>
    <lineage>
        <taxon>Eukaryota</taxon>
        <taxon>Sar</taxon>
        <taxon>Stramenopiles</taxon>
        <taxon>Ochrophyta</taxon>
        <taxon>Bolidophyceae</taxon>
        <taxon>Parmales</taxon>
        <taxon>Triparmaceae</taxon>
        <taxon>Triparma</taxon>
    </lineage>
</organism>
<dbReference type="InterPro" id="IPR001611">
    <property type="entry name" value="Leu-rich_rpt"/>
</dbReference>
<dbReference type="InterPro" id="IPR003591">
    <property type="entry name" value="Leu-rich_rpt_typical-subtyp"/>
</dbReference>
<sequence length="381" mass="42288">MIGNWKKANLEMSEFNYKVLVRAAKVFGKDESWVVETLNKKLIKTEDRNIVEINWSEQGLQGVVPYQLAVLGSLRKLDLSGNEISPSSAQEVNDLQARLGGNFIVDSQDKVTVMTVWEHLGGERSILENGAGPTEYSKWLGLKVSGGYIVEIDWKNRGFEGEVPDEIVNLPQLSKIDLRGNSLITGRMSSLVEGLRTRLGSKFLCDPPSIEQDKNVIEVCFLSLGGSIDVLTKGSPDLKTWLGIKLSSENRVTSIHWPSLKLKGTIPCHLEQLDSLTYLNLQHNSIVFNIPKEIGGLKSLKEIYLANNRLTGNLPKELGGLHNLEVLDVSNNSLDGEVPEELGKCGALKRVSLIGNRLKVRGGGEFDEKVKKKLGEERFWI</sequence>
<dbReference type="EMBL" id="BRXX01000205">
    <property type="protein sequence ID" value="GMH97669.1"/>
    <property type="molecule type" value="Genomic_DNA"/>
</dbReference>
<dbReference type="PANTHER" id="PTHR48010:SF5">
    <property type="entry name" value="PROTEIN TOO MANY MOUTHS"/>
    <property type="match status" value="1"/>
</dbReference>
<dbReference type="Pfam" id="PF00560">
    <property type="entry name" value="LRR_1"/>
    <property type="match status" value="1"/>
</dbReference>
<dbReference type="Pfam" id="PF12799">
    <property type="entry name" value="LRR_4"/>
    <property type="match status" value="1"/>
</dbReference>
<dbReference type="InterPro" id="IPR032675">
    <property type="entry name" value="LRR_dom_sf"/>
</dbReference>
<dbReference type="Pfam" id="PF13516">
    <property type="entry name" value="LRR_6"/>
    <property type="match status" value="1"/>
</dbReference>